<protein>
    <recommendedName>
        <fullName evidence="2">mannose-1-phosphate guanylyltransferase</fullName>
        <ecNumber evidence="2">2.7.7.13</ecNumber>
    </recommendedName>
</protein>
<keyword evidence="13" id="KW-1185">Reference proteome</keyword>
<evidence type="ECO:0000256" key="7">
    <source>
        <dbReference type="ARBA" id="ARBA00047343"/>
    </source>
</evidence>
<accession>A0A2T7UHF9</accession>
<keyword evidence="6" id="KW-0342">GTP-binding</keyword>
<dbReference type="InterPro" id="IPR011051">
    <property type="entry name" value="RmlC_Cupin_sf"/>
</dbReference>
<dbReference type="OrthoDB" id="9806359at2"/>
<dbReference type="NCBIfam" id="TIGR01479">
    <property type="entry name" value="GMP_PMI"/>
    <property type="match status" value="1"/>
</dbReference>
<name>A0A2T7UHF9_9BURK</name>
<evidence type="ECO:0000259" key="11">
    <source>
        <dbReference type="Pfam" id="PF22640"/>
    </source>
</evidence>
<dbReference type="Gene3D" id="2.60.120.10">
    <property type="entry name" value="Jelly Rolls"/>
    <property type="match status" value="1"/>
</dbReference>
<comment type="catalytic activity">
    <reaction evidence="7">
        <text>alpha-D-mannose 1-phosphate + GTP + H(+) = GDP-alpha-D-mannose + diphosphate</text>
        <dbReference type="Rhea" id="RHEA:15229"/>
        <dbReference type="ChEBI" id="CHEBI:15378"/>
        <dbReference type="ChEBI" id="CHEBI:33019"/>
        <dbReference type="ChEBI" id="CHEBI:37565"/>
        <dbReference type="ChEBI" id="CHEBI:57527"/>
        <dbReference type="ChEBI" id="CHEBI:58409"/>
        <dbReference type="EC" id="2.7.7.13"/>
    </reaction>
</comment>
<feature type="domain" description="Mannose-6-phosphate isomerase type II C-terminal" evidence="10">
    <location>
        <begin position="369"/>
        <end position="483"/>
    </location>
</feature>
<dbReference type="Pfam" id="PF22640">
    <property type="entry name" value="ManC_GMP_beta-helix"/>
    <property type="match status" value="1"/>
</dbReference>
<dbReference type="AlphaFoldDB" id="A0A2T7UHF9"/>
<comment type="similarity">
    <text evidence="1 8">Belongs to the mannose-6-phosphate isomerase type 2 family.</text>
</comment>
<evidence type="ECO:0000256" key="8">
    <source>
        <dbReference type="RuleBase" id="RU004190"/>
    </source>
</evidence>
<dbReference type="CDD" id="cd02213">
    <property type="entry name" value="cupin_PMI_typeII_C"/>
    <property type="match status" value="1"/>
</dbReference>
<dbReference type="EC" id="2.7.7.13" evidence="2"/>
<dbReference type="InterPro" id="IPR049577">
    <property type="entry name" value="GMPP_N"/>
</dbReference>
<dbReference type="InterPro" id="IPR051161">
    <property type="entry name" value="Mannose-6P_isomerase_type2"/>
</dbReference>
<evidence type="ECO:0000256" key="4">
    <source>
        <dbReference type="ARBA" id="ARBA00022695"/>
    </source>
</evidence>
<keyword evidence="4 12" id="KW-0548">Nucleotidyltransferase</keyword>
<dbReference type="GO" id="GO:0004475">
    <property type="term" value="F:mannose-1-phosphate guanylyltransferase (GTP) activity"/>
    <property type="evidence" value="ECO:0007669"/>
    <property type="project" value="UniProtKB-EC"/>
</dbReference>
<dbReference type="GO" id="GO:0000271">
    <property type="term" value="P:polysaccharide biosynthetic process"/>
    <property type="evidence" value="ECO:0007669"/>
    <property type="project" value="InterPro"/>
</dbReference>
<feature type="domain" description="Nucleotidyl transferase" evidence="9">
    <location>
        <begin position="6"/>
        <end position="304"/>
    </location>
</feature>
<dbReference type="GO" id="GO:0005525">
    <property type="term" value="F:GTP binding"/>
    <property type="evidence" value="ECO:0007669"/>
    <property type="project" value="UniProtKB-KW"/>
</dbReference>
<dbReference type="Proteomes" id="UP000037507">
    <property type="component" value="Unassembled WGS sequence"/>
</dbReference>
<dbReference type="SUPFAM" id="SSF53448">
    <property type="entry name" value="Nucleotide-diphospho-sugar transferases"/>
    <property type="match status" value="1"/>
</dbReference>
<keyword evidence="3" id="KW-0808">Transferase</keyword>
<evidence type="ECO:0000256" key="2">
    <source>
        <dbReference type="ARBA" id="ARBA00012387"/>
    </source>
</evidence>
<evidence type="ECO:0000256" key="6">
    <source>
        <dbReference type="ARBA" id="ARBA00023134"/>
    </source>
</evidence>
<dbReference type="Pfam" id="PF01050">
    <property type="entry name" value="MannoseP_isomer"/>
    <property type="match status" value="1"/>
</dbReference>
<dbReference type="InterPro" id="IPR029044">
    <property type="entry name" value="Nucleotide-diphossugar_trans"/>
</dbReference>
<evidence type="ECO:0000313" key="12">
    <source>
        <dbReference type="EMBL" id="PVE44145.1"/>
    </source>
</evidence>
<dbReference type="PANTHER" id="PTHR46390:SF1">
    <property type="entry name" value="MANNOSE-1-PHOSPHATE GUANYLYLTRANSFERASE"/>
    <property type="match status" value="1"/>
</dbReference>
<dbReference type="InterPro" id="IPR014710">
    <property type="entry name" value="RmlC-like_jellyroll"/>
</dbReference>
<keyword evidence="5" id="KW-0547">Nucleotide-binding</keyword>
<sequence length="489" mass="53208">MIQVTPVILCGGSGTRLWPLSRTGFPKQFLCLTGQDSLFQQAAQRLNGLGNASIQMAAPVIVSGEDHRFLAAEQLREAGIALGTALLEPVGRNTAPALTLAALAATENGQDPVLVVTPADQTVTDRAAFTAAVQQAIAQAEQGSIVILGVTPDKPETGYGYIQAAPHARHCEERSDAAIQCQAVLKFVEKPDLQTAQQYLQEGNYFWNAGMFVLRASVWLKALQTFRPDIAQACQAAWAVKKQDAQFIRPGKAEFAAIPSESVDYAVMEHCPGSVFPIQMVPLNAGWSDLGAWDAVWSVQGKDANGNAHTGDVLATDSRNTLVHASSRLVTLVGVSDLIVVETADAVLVADKSRCQDVKHIVAQLQNSQREEHTLHRKVHRPWGWYDSIDEGGRFKVKRIQVKPKASLSLQMHHHRAEHWIVVKGTAEITNGDKVLLLTENQSTYIPLGEVHRLANPGSIPLEIIEVQSGSYLGEDDIVRFQDTYGRSV</sequence>
<organism evidence="12 13">
    <name type="scientific">Limnohabitans planktonicus II-D5</name>
    <dbReference type="NCBI Taxonomy" id="1293045"/>
    <lineage>
        <taxon>Bacteria</taxon>
        <taxon>Pseudomonadati</taxon>
        <taxon>Pseudomonadota</taxon>
        <taxon>Betaproteobacteria</taxon>
        <taxon>Burkholderiales</taxon>
        <taxon>Comamonadaceae</taxon>
        <taxon>Limnohabitans</taxon>
    </lineage>
</organism>
<dbReference type="InterPro" id="IPR001538">
    <property type="entry name" value="Man6P_isomerase-2_C"/>
</dbReference>
<dbReference type="FunFam" id="2.60.120.10:FF:000032">
    <property type="entry name" value="Mannose-1-phosphate guanylyltransferase/mannose-6-phosphate isomerase"/>
    <property type="match status" value="1"/>
</dbReference>
<dbReference type="RefSeq" id="WP_053176276.1">
    <property type="nucleotide sequence ID" value="NZ_LFYT02000003.1"/>
</dbReference>
<feature type="domain" description="MannoseP isomerase/GMP-like beta-helix" evidence="11">
    <location>
        <begin position="312"/>
        <end position="365"/>
    </location>
</feature>
<reference evidence="12" key="1">
    <citation type="submission" date="2017-04" db="EMBL/GenBank/DDBJ databases">
        <title>Unexpected and diverse lifestyles within the genus Limnohabitans.</title>
        <authorList>
            <person name="Kasalicky V."/>
            <person name="Mehrshad M."/>
            <person name="Andrei S.-A."/>
            <person name="Salcher M."/>
            <person name="Kratochvilova H."/>
            <person name="Simek K."/>
            <person name="Ghai R."/>
        </authorList>
    </citation>
    <scope>NUCLEOTIDE SEQUENCE [LARGE SCALE GENOMIC DNA]</scope>
    <source>
        <strain evidence="12">II-D5</strain>
    </source>
</reference>
<dbReference type="FunFam" id="3.90.550.10:FF:000046">
    <property type="entry name" value="Mannose-1-phosphate guanylyltransferase (GDP)"/>
    <property type="match status" value="1"/>
</dbReference>
<dbReference type="InterPro" id="IPR005835">
    <property type="entry name" value="NTP_transferase_dom"/>
</dbReference>
<dbReference type="Gene3D" id="3.90.550.10">
    <property type="entry name" value="Spore Coat Polysaccharide Biosynthesis Protein SpsA, Chain A"/>
    <property type="match status" value="1"/>
</dbReference>
<gene>
    <name evidence="12" type="ORF">H663_004135</name>
</gene>
<evidence type="ECO:0000256" key="1">
    <source>
        <dbReference type="ARBA" id="ARBA00006115"/>
    </source>
</evidence>
<dbReference type="Pfam" id="PF00483">
    <property type="entry name" value="NTP_transferase"/>
    <property type="match status" value="1"/>
</dbReference>
<dbReference type="InterPro" id="IPR054566">
    <property type="entry name" value="ManC/GMP-like_b-helix"/>
</dbReference>
<evidence type="ECO:0000313" key="13">
    <source>
        <dbReference type="Proteomes" id="UP000037507"/>
    </source>
</evidence>
<dbReference type="GO" id="GO:0016853">
    <property type="term" value="F:isomerase activity"/>
    <property type="evidence" value="ECO:0007669"/>
    <property type="project" value="UniProtKB-KW"/>
</dbReference>
<dbReference type="EMBL" id="LFYT02000003">
    <property type="protein sequence ID" value="PVE44145.1"/>
    <property type="molecule type" value="Genomic_DNA"/>
</dbReference>
<dbReference type="InterPro" id="IPR006375">
    <property type="entry name" value="Man1P_GuaTrfase/Man6P_Isoase"/>
</dbReference>
<evidence type="ECO:0000259" key="9">
    <source>
        <dbReference type="Pfam" id="PF00483"/>
    </source>
</evidence>
<keyword evidence="12" id="KW-0413">Isomerase</keyword>
<dbReference type="PANTHER" id="PTHR46390">
    <property type="entry name" value="MANNOSE-1-PHOSPHATE GUANYLYLTRANSFERASE"/>
    <property type="match status" value="1"/>
</dbReference>
<comment type="caution">
    <text evidence="12">The sequence shown here is derived from an EMBL/GenBank/DDBJ whole genome shotgun (WGS) entry which is preliminary data.</text>
</comment>
<evidence type="ECO:0000256" key="5">
    <source>
        <dbReference type="ARBA" id="ARBA00022741"/>
    </source>
</evidence>
<dbReference type="CDD" id="cd02509">
    <property type="entry name" value="GDP-M1P_Guanylyltransferase"/>
    <property type="match status" value="1"/>
</dbReference>
<dbReference type="STRING" id="1293045.H663_18895"/>
<dbReference type="GO" id="GO:0009298">
    <property type="term" value="P:GDP-mannose biosynthetic process"/>
    <property type="evidence" value="ECO:0007669"/>
    <property type="project" value="TreeGrafter"/>
</dbReference>
<evidence type="ECO:0000256" key="3">
    <source>
        <dbReference type="ARBA" id="ARBA00022679"/>
    </source>
</evidence>
<proteinExistence type="inferred from homology"/>
<evidence type="ECO:0000259" key="10">
    <source>
        <dbReference type="Pfam" id="PF01050"/>
    </source>
</evidence>
<dbReference type="SUPFAM" id="SSF51182">
    <property type="entry name" value="RmlC-like cupins"/>
    <property type="match status" value="1"/>
</dbReference>